<accession>A0A397GVW4</accession>
<dbReference type="EMBL" id="PQFF01000374">
    <property type="protein sequence ID" value="RHZ54767.1"/>
    <property type="molecule type" value="Genomic_DNA"/>
</dbReference>
<dbReference type="Proteomes" id="UP000266861">
    <property type="component" value="Unassembled WGS sequence"/>
</dbReference>
<dbReference type="OrthoDB" id="2415683at2759"/>
<evidence type="ECO:0000313" key="1">
    <source>
        <dbReference type="EMBL" id="RHZ54767.1"/>
    </source>
</evidence>
<sequence>MKKIFPKFSDAITYAKSLTDKEDYGLQYVDHEGQYYDSRSKKSVYGRVAVDHVETYLRKPIESRKKMYIVYRYYDYRKENYLEVHCAFDNKKEALKFASKLSDGKDSEPIYVFHSGEFFDQRAKDGYYGRIAVDPVSVRTKSSKKKKS</sequence>
<dbReference type="AlphaFoldDB" id="A0A397GVW4"/>
<evidence type="ECO:0000313" key="2">
    <source>
        <dbReference type="Proteomes" id="UP000266861"/>
    </source>
</evidence>
<proteinExistence type="predicted"/>
<name>A0A397GVW4_9GLOM</name>
<protein>
    <submittedName>
        <fullName evidence="1">Uncharacterized protein</fullName>
    </submittedName>
</protein>
<reference evidence="1 2" key="1">
    <citation type="submission" date="2018-08" db="EMBL/GenBank/DDBJ databases">
        <title>Genome and evolution of the arbuscular mycorrhizal fungus Diversispora epigaea (formerly Glomus versiforme) and its bacterial endosymbionts.</title>
        <authorList>
            <person name="Sun X."/>
            <person name="Fei Z."/>
            <person name="Harrison M."/>
        </authorList>
    </citation>
    <scope>NUCLEOTIDE SEQUENCE [LARGE SCALE GENOMIC DNA]</scope>
    <source>
        <strain evidence="1 2">IT104</strain>
    </source>
</reference>
<organism evidence="1 2">
    <name type="scientific">Diversispora epigaea</name>
    <dbReference type="NCBI Taxonomy" id="1348612"/>
    <lineage>
        <taxon>Eukaryota</taxon>
        <taxon>Fungi</taxon>
        <taxon>Fungi incertae sedis</taxon>
        <taxon>Mucoromycota</taxon>
        <taxon>Glomeromycotina</taxon>
        <taxon>Glomeromycetes</taxon>
        <taxon>Diversisporales</taxon>
        <taxon>Diversisporaceae</taxon>
        <taxon>Diversispora</taxon>
    </lineage>
</organism>
<comment type="caution">
    <text evidence="1">The sequence shown here is derived from an EMBL/GenBank/DDBJ whole genome shotgun (WGS) entry which is preliminary data.</text>
</comment>
<gene>
    <name evidence="1" type="ORF">Glove_423g74</name>
</gene>
<keyword evidence="2" id="KW-1185">Reference proteome</keyword>